<reference evidence="3" key="1">
    <citation type="submission" date="2021-11" db="EMBL/GenBank/DDBJ databases">
        <authorList>
            <person name="Herlambang A."/>
            <person name="Guo Y."/>
            <person name="Takashima Y."/>
            <person name="Nishizawa T."/>
        </authorList>
    </citation>
    <scope>NUCLEOTIDE SEQUENCE</scope>
    <source>
        <strain evidence="3">E1425</strain>
    </source>
</reference>
<protein>
    <recommendedName>
        <fullName evidence="2">BTB domain-containing protein</fullName>
    </recommendedName>
</protein>
<feature type="region of interest" description="Disordered" evidence="1">
    <location>
        <begin position="72"/>
        <end position="108"/>
    </location>
</feature>
<dbReference type="InterPro" id="IPR000210">
    <property type="entry name" value="BTB/POZ_dom"/>
</dbReference>
<feature type="domain" description="BTB" evidence="2">
    <location>
        <begin position="290"/>
        <end position="338"/>
    </location>
</feature>
<reference evidence="3" key="2">
    <citation type="journal article" date="2022" name="Microbiol. Resour. Announc.">
        <title>Whole-Genome Sequence of Entomortierella parvispora E1425, a Mucoromycotan Fungus Associated with Burkholderiaceae-Related Endosymbiotic Bacteria.</title>
        <authorList>
            <person name="Herlambang A."/>
            <person name="Guo Y."/>
            <person name="Takashima Y."/>
            <person name="Narisawa K."/>
            <person name="Ohta H."/>
            <person name="Nishizawa T."/>
        </authorList>
    </citation>
    <scope>NUCLEOTIDE SEQUENCE</scope>
    <source>
        <strain evidence="3">E1425</strain>
    </source>
</reference>
<feature type="region of interest" description="Disordered" evidence="1">
    <location>
        <begin position="200"/>
        <end position="268"/>
    </location>
</feature>
<dbReference type="EMBL" id="BQFW01000013">
    <property type="protein sequence ID" value="GJJ77018.1"/>
    <property type="molecule type" value="Genomic_DNA"/>
</dbReference>
<organism evidence="3 4">
    <name type="scientific">Entomortierella parvispora</name>
    <dbReference type="NCBI Taxonomy" id="205924"/>
    <lineage>
        <taxon>Eukaryota</taxon>
        <taxon>Fungi</taxon>
        <taxon>Fungi incertae sedis</taxon>
        <taxon>Mucoromycota</taxon>
        <taxon>Mortierellomycotina</taxon>
        <taxon>Mortierellomycetes</taxon>
        <taxon>Mortierellales</taxon>
        <taxon>Mortierellaceae</taxon>
        <taxon>Entomortierella</taxon>
    </lineage>
</organism>
<dbReference type="Proteomes" id="UP000827284">
    <property type="component" value="Unassembled WGS sequence"/>
</dbReference>
<dbReference type="SMART" id="SM00225">
    <property type="entry name" value="BTB"/>
    <property type="match status" value="1"/>
</dbReference>
<evidence type="ECO:0000313" key="3">
    <source>
        <dbReference type="EMBL" id="GJJ77018.1"/>
    </source>
</evidence>
<feature type="compositionally biased region" description="Basic and acidic residues" evidence="1">
    <location>
        <begin position="247"/>
        <end position="258"/>
    </location>
</feature>
<feature type="region of interest" description="Disordered" evidence="1">
    <location>
        <begin position="683"/>
        <end position="708"/>
    </location>
</feature>
<evidence type="ECO:0000313" key="4">
    <source>
        <dbReference type="Proteomes" id="UP000827284"/>
    </source>
</evidence>
<dbReference type="PROSITE" id="PS50097">
    <property type="entry name" value="BTB"/>
    <property type="match status" value="1"/>
</dbReference>
<evidence type="ECO:0000259" key="2">
    <source>
        <dbReference type="PROSITE" id="PS50097"/>
    </source>
</evidence>
<dbReference type="Pfam" id="PF00651">
    <property type="entry name" value="BTB"/>
    <property type="match status" value="1"/>
</dbReference>
<dbReference type="OrthoDB" id="6359816at2759"/>
<comment type="caution">
    <text evidence="3">The sequence shown here is derived from an EMBL/GenBank/DDBJ whole genome shotgun (WGS) entry which is preliminary data.</text>
</comment>
<feature type="region of interest" description="Disordered" evidence="1">
    <location>
        <begin position="1"/>
        <end position="60"/>
    </location>
</feature>
<feature type="compositionally biased region" description="Polar residues" evidence="1">
    <location>
        <begin position="1"/>
        <end position="10"/>
    </location>
</feature>
<sequence>MRDPQKSCSAPSLPVGPKAASESNNPLVKRVGSTKDALYNKLDNALQHSPPAPPKSSKDFLAKLRMTPVPDLRKETFPNSNPFPASSTLASAPNSLPRSPFSRPASLSDTPSFSFGSISVHRTPSSQCTKDSEITTAQICTIQHTNELPITGPVILEDERDFQMKTEPSTDQILVEGDSSNESLCMPLSSLCSSQTLASEASGSSTVDKPLKKKPVPAPRPPSKRTHETLISSQRNTSGETSSTRSNADRDGHLDDSSHNCLAPNSSPDQSCLMDASTLIRRLFNNPLFSDLEIRVNGSTFHVHRGILAEHCSHFRSLFEKARRQDPENAVNMIDCSYVSSSSSLIIDCQLSILNGVDQDPPKSTIPITKVDSSDQSSNIGLESCSQVAMLLSEAACDSSVVLPVHQGSAQDGTTTARTRTQAALEHSSCSTLNSVAPATFATGPAKMSFSSIFVMGEQTQGYDAHHFAVFLQILYGVLALEAIQDLDLLPVFRISYLYNVPGLTSALSLHILKTVVLSVSTWPSLLRFSERYRLQSIKQRALHYASRHREIWTLAVELLTLDDFKEVLRGIRPEDVVKSEPRVGLPTSEHSEAKAMRSRAVKDELLMMYLLVHYHSGIASSSSSSLDATLCRKKSVSSHMEGIARRLSMTWQMKGIQRPLHQQQQQQMNDCTSGLVVDAGEGSECSASKDMSDTARGGQQNDGAKMPIAGLPIRMDKAEKALSWMKQFKRECGWDGDVSHLS</sequence>
<feature type="compositionally biased region" description="Polar residues" evidence="1">
    <location>
        <begin position="229"/>
        <end position="246"/>
    </location>
</feature>
<keyword evidence="4" id="KW-1185">Reference proteome</keyword>
<dbReference type="InterPro" id="IPR011333">
    <property type="entry name" value="SKP1/BTB/POZ_sf"/>
</dbReference>
<accession>A0A9P3M087</accession>
<dbReference type="SUPFAM" id="SSF54695">
    <property type="entry name" value="POZ domain"/>
    <property type="match status" value="1"/>
</dbReference>
<proteinExistence type="predicted"/>
<feature type="compositionally biased region" description="Polar residues" evidence="1">
    <location>
        <begin position="77"/>
        <end position="97"/>
    </location>
</feature>
<name>A0A9P3M087_9FUNG</name>
<feature type="compositionally biased region" description="Polar residues" evidence="1">
    <location>
        <begin position="259"/>
        <end position="268"/>
    </location>
</feature>
<dbReference type="AlphaFoldDB" id="A0A9P3M087"/>
<gene>
    <name evidence="3" type="ORF">EMPS_09377</name>
</gene>
<dbReference type="Gene3D" id="3.30.710.10">
    <property type="entry name" value="Potassium Channel Kv1.1, Chain A"/>
    <property type="match status" value="1"/>
</dbReference>
<evidence type="ECO:0000256" key="1">
    <source>
        <dbReference type="SAM" id="MobiDB-lite"/>
    </source>
</evidence>